<reference evidence="2 3" key="2">
    <citation type="submission" date="2019-07" db="EMBL/GenBank/DDBJ databases">
        <title>Algibacter marinivivus sp. nov., isolated from the surface of a marine red alga.</title>
        <authorList>
            <person name="Zhong X."/>
            <person name="Xu W."/>
            <person name="Zhang Y."/>
            <person name="Zhang Q."/>
            <person name="Du Z."/>
        </authorList>
    </citation>
    <scope>NUCLEOTIDE SEQUENCE [LARGE SCALE GENOMIC DNA]</scope>
    <source>
        <strain evidence="2 3">RU-4-M-4</strain>
    </source>
</reference>
<reference evidence="1 4" key="1">
    <citation type="journal article" date="2015" name="Int. J. Syst. Evol. Microbiol.">
        <title>Algibacter amylolyticus sp. nov., isolated from intertidal sediment.</title>
        <authorList>
            <person name="Zhang D.C."/>
            <person name="Wu J."/>
            <person name="Neuner K."/>
            <person name="Yao J."/>
            <person name="Margesin R."/>
        </authorList>
    </citation>
    <scope>NUCLEOTIDE SEQUENCE [LARGE SCALE GENOMIC DNA]</scope>
    <source>
        <strain evidence="1 4">RU-4-M-4</strain>
    </source>
</reference>
<dbReference type="Proteomes" id="UP000315145">
    <property type="component" value="Unassembled WGS sequence"/>
</dbReference>
<evidence type="ECO:0000313" key="2">
    <source>
        <dbReference type="EMBL" id="TSJ80293.1"/>
    </source>
</evidence>
<organism evidence="1 4">
    <name type="scientific">Algibacter amylolyticus</name>
    <dbReference type="NCBI Taxonomy" id="1608400"/>
    <lineage>
        <taxon>Bacteria</taxon>
        <taxon>Pseudomonadati</taxon>
        <taxon>Bacteroidota</taxon>
        <taxon>Flavobacteriia</taxon>
        <taxon>Flavobacteriales</taxon>
        <taxon>Flavobacteriaceae</taxon>
        <taxon>Algibacter</taxon>
    </lineage>
</organism>
<reference evidence="1" key="3">
    <citation type="submission" date="2019-09" db="EMBL/GenBank/DDBJ databases">
        <authorList>
            <person name="Zhang D.-C."/>
        </authorList>
    </citation>
    <scope>NUCLEOTIDE SEQUENCE</scope>
    <source>
        <strain evidence="1">RU-4-M-4</strain>
    </source>
</reference>
<proteinExistence type="predicted"/>
<protein>
    <submittedName>
        <fullName evidence="1">Uncharacterized protein</fullName>
    </submittedName>
</protein>
<dbReference type="Proteomes" id="UP000322315">
    <property type="component" value="Unassembled WGS sequence"/>
</dbReference>
<gene>
    <name evidence="1" type="ORF">F2B50_05420</name>
    <name evidence="2" type="ORF">FPF71_05420</name>
</gene>
<evidence type="ECO:0000313" key="1">
    <source>
        <dbReference type="EMBL" id="KAA5826255.1"/>
    </source>
</evidence>
<comment type="caution">
    <text evidence="1">The sequence shown here is derived from an EMBL/GenBank/DDBJ whole genome shotgun (WGS) entry which is preliminary data.</text>
</comment>
<accession>A0A5M7BGD4</accession>
<evidence type="ECO:0000313" key="3">
    <source>
        <dbReference type="Proteomes" id="UP000315145"/>
    </source>
</evidence>
<keyword evidence="3" id="KW-1185">Reference proteome</keyword>
<evidence type="ECO:0000313" key="4">
    <source>
        <dbReference type="Proteomes" id="UP000322315"/>
    </source>
</evidence>
<dbReference type="EMBL" id="VMBF01000002">
    <property type="protein sequence ID" value="TSJ80293.1"/>
    <property type="molecule type" value="Genomic_DNA"/>
</dbReference>
<name>A0A5M7BGD4_9FLAO</name>
<dbReference type="EMBL" id="VWRS01000002">
    <property type="protein sequence ID" value="KAA5826255.1"/>
    <property type="molecule type" value="Genomic_DNA"/>
</dbReference>
<dbReference type="AlphaFoldDB" id="A0A5M7BGD4"/>
<dbReference type="OrthoDB" id="709829at2"/>
<dbReference type="RefSeq" id="WP_144115667.1">
    <property type="nucleotide sequence ID" value="NZ_JACHGE010000004.1"/>
</dbReference>
<sequence length="225" mass="26390">MRLRDNFPTTKEDAKSFDVEFRDEVGVFKIFQPEDNHSLSAIEKMIHQVNTFLGKNGYDSILPIEFVKNDFSYESDDEIVSLSKHGYLEEFVLVIERENYINLNNDTIVLLQEFFQNLKSKAIGYSPARHLYTVLEEVIALPRQPKQNTFVTFEQENDTYYVAFSSYKMEFSKYVDDFGSYEAYRFSYEFSGYTDVVGDFDQFREELLNALKNVKVTDISISDEE</sequence>